<evidence type="ECO:0000313" key="2">
    <source>
        <dbReference type="EMBL" id="OFV67019.1"/>
    </source>
</evidence>
<gene>
    <name evidence="1" type="ORF">ENI32_06435</name>
    <name evidence="2" type="ORF">SBU_000312</name>
</gene>
<keyword evidence="3" id="KW-1185">Reference proteome</keyword>
<dbReference type="Pfam" id="PF01136">
    <property type="entry name" value="Peptidase_U32"/>
    <property type="match status" value="1"/>
</dbReference>
<dbReference type="GO" id="GO:0006508">
    <property type="term" value="P:proteolysis"/>
    <property type="evidence" value="ECO:0007669"/>
    <property type="project" value="UniProtKB-KW"/>
</dbReference>
<accession>A0A1F2P6Q3</accession>
<organism evidence="2 3">
    <name type="scientific">Candidatus Syntropharchaeum butanivorans</name>
    <dbReference type="NCBI Taxonomy" id="1839936"/>
    <lineage>
        <taxon>Archaea</taxon>
        <taxon>Methanobacteriati</taxon>
        <taxon>Methanobacteriota</taxon>
        <taxon>Stenosarchaea group</taxon>
        <taxon>Methanomicrobia</taxon>
        <taxon>Methanosarcinales</taxon>
        <taxon>ANME-2 cluster</taxon>
        <taxon>Candidatus Syntropharchaeum</taxon>
    </lineage>
</organism>
<dbReference type="EMBL" id="LYOR01000001">
    <property type="protein sequence ID" value="OFV67019.1"/>
    <property type="molecule type" value="Genomic_DNA"/>
</dbReference>
<dbReference type="SUPFAM" id="SSF51391">
    <property type="entry name" value="Thiamin phosphate synthase"/>
    <property type="match status" value="1"/>
</dbReference>
<dbReference type="InterPro" id="IPR036206">
    <property type="entry name" value="ThiamineP_synth_sf"/>
</dbReference>
<dbReference type="Proteomes" id="UP000885936">
    <property type="component" value="Unassembled WGS sequence"/>
</dbReference>
<protein>
    <submittedName>
        <fullName evidence="2">Protease of the collagenase</fullName>
    </submittedName>
    <submittedName>
        <fullName evidence="1">U32 family peptidase</fullName>
    </submittedName>
</protein>
<proteinExistence type="predicted"/>
<dbReference type="InterPro" id="IPR001539">
    <property type="entry name" value="Peptidase_U32"/>
</dbReference>
<dbReference type="InterPro" id="IPR051454">
    <property type="entry name" value="RNA/ubiquinone_mod_enzymes"/>
</dbReference>
<reference evidence="1" key="2">
    <citation type="journal article" date="2020" name="mSystems">
        <title>Genome- and Community-Level Interaction Insights into Carbon Utilization and Element Cycling Functions of Hydrothermarchaeota in Hydrothermal Sediment.</title>
        <authorList>
            <person name="Zhou Z."/>
            <person name="Liu Y."/>
            <person name="Xu W."/>
            <person name="Pan J."/>
            <person name="Luo Z.H."/>
            <person name="Li M."/>
        </authorList>
    </citation>
    <scope>NUCLEOTIDE SEQUENCE [LARGE SCALE GENOMIC DNA]</scope>
    <source>
        <strain evidence="1">HyVt-386</strain>
    </source>
</reference>
<evidence type="ECO:0000313" key="3">
    <source>
        <dbReference type="Proteomes" id="UP000185779"/>
    </source>
</evidence>
<dbReference type="EMBL" id="DRIE01000108">
    <property type="protein sequence ID" value="HEC57501.1"/>
    <property type="molecule type" value="Genomic_DNA"/>
</dbReference>
<dbReference type="Proteomes" id="UP000185779">
    <property type="component" value="Unassembled WGS sequence"/>
</dbReference>
<evidence type="ECO:0000313" key="1">
    <source>
        <dbReference type="EMBL" id="HEC57501.1"/>
    </source>
</evidence>
<dbReference type="PANTHER" id="PTHR30217:SF10">
    <property type="entry name" value="23S RRNA 5-HYDROXYCYTIDINE C2501 SYNTHASE"/>
    <property type="match status" value="1"/>
</dbReference>
<comment type="caution">
    <text evidence="2">The sequence shown here is derived from an EMBL/GenBank/DDBJ whole genome shotgun (WGS) entry which is preliminary data.</text>
</comment>
<dbReference type="PANTHER" id="PTHR30217">
    <property type="entry name" value="PEPTIDASE U32 FAMILY"/>
    <property type="match status" value="1"/>
</dbReference>
<sequence>MKLCAPLPGHLDGTKEILEARSGDLYEVYIAGSSDYVSTGRQGLGEAPHDHDLIERQTELCHRHGVRINVLMNASCVGGKHLTDEGINLYMRYFEDLASCGVDAVTLADPYLIEVASKNFSFDVVVSCISFVDSPEKAIFYEELGADAITPDTSINRDFRLLEAIVDAVSCEIRILVNEGCLYKCPFRPFDFNVVSHTSGPPPHPRISFSYYQRRCRSLRVKKPWLIMKANWVRPEDLGAYEEIGIDTFKISGRNQPVSWIIETIAAYKERSYHGNLLNILDYSRSMRSLFYIPNEELDGALERWKRCDKICHRCGFCRDLAARVMRVYVGKGTAWEEMKQIETPGETS</sequence>
<keyword evidence="2" id="KW-0378">Hydrolase</keyword>
<reference evidence="2 3" key="1">
    <citation type="submission" date="2016-05" db="EMBL/GenBank/DDBJ databases">
        <title>Microbial consortia oxidize butane by reversing methanogenesis.</title>
        <authorList>
            <person name="Laso-Perez R."/>
            <person name="Richter M."/>
            <person name="Wegener G."/>
            <person name="Musat F."/>
        </authorList>
    </citation>
    <scope>NUCLEOTIDE SEQUENCE [LARGE SCALE GENOMIC DNA]</scope>
    <source>
        <strain evidence="2">BOX1</strain>
    </source>
</reference>
<dbReference type="STRING" id="1839936.SBU_000312"/>
<dbReference type="AlphaFoldDB" id="A0A1F2P6Q3"/>
<dbReference type="GO" id="GO:0008233">
    <property type="term" value="F:peptidase activity"/>
    <property type="evidence" value="ECO:0007669"/>
    <property type="project" value="UniProtKB-KW"/>
</dbReference>
<name>A0A1F2P6Q3_9EURY</name>
<keyword evidence="2" id="KW-0645">Protease</keyword>